<dbReference type="Gene3D" id="1.10.10.10">
    <property type="entry name" value="Winged helix-like DNA-binding domain superfamily/Winged helix DNA-binding domain"/>
    <property type="match status" value="1"/>
</dbReference>
<dbReference type="InterPro" id="IPR002831">
    <property type="entry name" value="Tscrpt_reg_TrmB_N"/>
</dbReference>
<dbReference type="Pfam" id="PF01978">
    <property type="entry name" value="TrmB"/>
    <property type="match status" value="1"/>
</dbReference>
<evidence type="ECO:0000313" key="4">
    <source>
        <dbReference type="Proteomes" id="UP000750197"/>
    </source>
</evidence>
<evidence type="ECO:0000259" key="1">
    <source>
        <dbReference type="Pfam" id="PF01978"/>
    </source>
</evidence>
<dbReference type="AlphaFoldDB" id="A0A8J7YP60"/>
<dbReference type="EMBL" id="JAHEAC010000054">
    <property type="protein sequence ID" value="MBX8644330.1"/>
    <property type="molecule type" value="Genomic_DNA"/>
</dbReference>
<reference evidence="3" key="1">
    <citation type="submission" date="2021-05" db="EMBL/GenBank/DDBJ databases">
        <title>Genomic insights into ecological role and evolution of a novel Thermoplasmata order Candidatus Sysuiplasmatales.</title>
        <authorList>
            <person name="Yuan Y."/>
        </authorList>
    </citation>
    <scope>NUCLEOTIDE SEQUENCE</scope>
    <source>
        <strain evidence="3">TUT19-bin139</strain>
        <strain evidence="2">YP2-bin.285</strain>
    </source>
</reference>
<dbReference type="Proteomes" id="UP000750197">
    <property type="component" value="Unassembled WGS sequence"/>
</dbReference>
<evidence type="ECO:0000313" key="3">
    <source>
        <dbReference type="EMBL" id="MBX8644330.1"/>
    </source>
</evidence>
<dbReference type="Proteomes" id="UP000716004">
    <property type="component" value="Unassembled WGS sequence"/>
</dbReference>
<comment type="caution">
    <text evidence="3">The sequence shown here is derived from an EMBL/GenBank/DDBJ whole genome shotgun (WGS) entry which is preliminary data.</text>
</comment>
<accession>A0A8J7YP60</accession>
<feature type="domain" description="Transcription regulator TrmB N-terminal" evidence="1">
    <location>
        <begin position="21"/>
        <end position="92"/>
    </location>
</feature>
<protein>
    <recommendedName>
        <fullName evidence="1">Transcription regulator TrmB N-terminal domain-containing protein</fullName>
    </recommendedName>
</protein>
<organism evidence="3 4">
    <name type="scientific">Candidatus Sysuiplasma superficiale</name>
    <dbReference type="NCBI Taxonomy" id="2823368"/>
    <lineage>
        <taxon>Archaea</taxon>
        <taxon>Methanobacteriati</taxon>
        <taxon>Thermoplasmatota</taxon>
        <taxon>Thermoplasmata</taxon>
        <taxon>Candidatus Sysuiplasmatales</taxon>
        <taxon>Candidatus Sysuiplasmataceae</taxon>
        <taxon>Candidatus Sysuiplasma</taxon>
    </lineage>
</organism>
<gene>
    <name evidence="2" type="ORF">J9259_05295</name>
    <name evidence="3" type="ORF">KIY12_06390</name>
</gene>
<dbReference type="SUPFAM" id="SSF46785">
    <property type="entry name" value="Winged helix' DNA-binding domain"/>
    <property type="match status" value="1"/>
</dbReference>
<name>A0A8J7YP60_9ARCH</name>
<evidence type="ECO:0000313" key="2">
    <source>
        <dbReference type="EMBL" id="MBX8631918.1"/>
    </source>
</evidence>
<dbReference type="EMBL" id="JAGVSJ010000010">
    <property type="protein sequence ID" value="MBX8631918.1"/>
    <property type="molecule type" value="Genomic_DNA"/>
</dbReference>
<dbReference type="InterPro" id="IPR036390">
    <property type="entry name" value="WH_DNA-bd_sf"/>
</dbReference>
<proteinExistence type="predicted"/>
<sequence length="133" mass="14621">MKGLASTIVNSRNCTMILSCLYDLNEGDILVMKALAAAPGSTLDDIAEAVSRDRTTVYRSLSKLLSLGMCLRKKKGIRGGGYYHVYTLVDTERIARRVESDVGDMIAGLNSLVTNFRHDFLQSITDSIRTTDV</sequence>
<dbReference type="InterPro" id="IPR036388">
    <property type="entry name" value="WH-like_DNA-bd_sf"/>
</dbReference>